<dbReference type="EMBL" id="JBFXLS010000047">
    <property type="protein sequence ID" value="KAL2824065.1"/>
    <property type="molecule type" value="Genomic_DNA"/>
</dbReference>
<evidence type="ECO:0000313" key="1">
    <source>
        <dbReference type="EMBL" id="KAL2824065.1"/>
    </source>
</evidence>
<organism evidence="1 2">
    <name type="scientific">Aspergillus cavernicola</name>
    <dbReference type="NCBI Taxonomy" id="176166"/>
    <lineage>
        <taxon>Eukaryota</taxon>
        <taxon>Fungi</taxon>
        <taxon>Dikarya</taxon>
        <taxon>Ascomycota</taxon>
        <taxon>Pezizomycotina</taxon>
        <taxon>Eurotiomycetes</taxon>
        <taxon>Eurotiomycetidae</taxon>
        <taxon>Eurotiales</taxon>
        <taxon>Aspergillaceae</taxon>
        <taxon>Aspergillus</taxon>
        <taxon>Aspergillus subgen. Nidulantes</taxon>
    </lineage>
</organism>
<sequence>MRTTSSYEDVAQKFNYLRSQLNHLEEDIEKLQVHSKMLGDSTVLATCSFELDLLKPTFNLTRGVSSNPYWTRRWDALGLRLEDLDRVLQDVNKAVRIRDEPERLIRPRLEAILESTLVHGKRASNLPSVLAQSMKHFQWQYQTRVEMTINYKNAERQLNGIVDFNLQWGSPENLETNLVVVMADSLGGASRARYQALLSMAMIHRARKDAGMRDCRVFGLGTDSYEFHFILIDNNSEYSWHIIHWDSDQHRVDIISRLTTIMRDAATLASTSPRDSNTAEKSVSEISGCITTELNPEEKKEKKLLSLSLV</sequence>
<evidence type="ECO:0000313" key="2">
    <source>
        <dbReference type="Proteomes" id="UP001610335"/>
    </source>
</evidence>
<gene>
    <name evidence="1" type="ORF">BDW59DRAFT_162832</name>
</gene>
<keyword evidence="2" id="KW-1185">Reference proteome</keyword>
<accession>A0ABR4I8K2</accession>
<proteinExistence type="predicted"/>
<comment type="caution">
    <text evidence="1">The sequence shown here is derived from an EMBL/GenBank/DDBJ whole genome shotgun (WGS) entry which is preliminary data.</text>
</comment>
<dbReference type="Proteomes" id="UP001610335">
    <property type="component" value="Unassembled WGS sequence"/>
</dbReference>
<name>A0ABR4I8K2_9EURO</name>
<reference evidence="1 2" key="1">
    <citation type="submission" date="2024-07" db="EMBL/GenBank/DDBJ databases">
        <title>Section-level genome sequencing and comparative genomics of Aspergillus sections Usti and Cavernicolus.</title>
        <authorList>
            <consortium name="Lawrence Berkeley National Laboratory"/>
            <person name="Nybo J.L."/>
            <person name="Vesth T.C."/>
            <person name="Theobald S."/>
            <person name="Frisvad J.C."/>
            <person name="Larsen T.O."/>
            <person name="Kjaerboelling I."/>
            <person name="Rothschild-Mancinelli K."/>
            <person name="Lyhne E.K."/>
            <person name="Kogle M.E."/>
            <person name="Barry K."/>
            <person name="Clum A."/>
            <person name="Na H."/>
            <person name="Ledsgaard L."/>
            <person name="Lin J."/>
            <person name="Lipzen A."/>
            <person name="Kuo A."/>
            <person name="Riley R."/>
            <person name="Mondo S."/>
            <person name="LaButti K."/>
            <person name="Haridas S."/>
            <person name="Pangalinan J."/>
            <person name="Salamov A.A."/>
            <person name="Simmons B.A."/>
            <person name="Magnuson J.K."/>
            <person name="Chen J."/>
            <person name="Drula E."/>
            <person name="Henrissat B."/>
            <person name="Wiebenga A."/>
            <person name="Lubbers R.J."/>
            <person name="Gomes A.C."/>
            <person name="Makela M.R."/>
            <person name="Stajich J."/>
            <person name="Grigoriev I.V."/>
            <person name="Mortensen U.H."/>
            <person name="De vries R.P."/>
            <person name="Baker S.E."/>
            <person name="Andersen M.R."/>
        </authorList>
    </citation>
    <scope>NUCLEOTIDE SEQUENCE [LARGE SCALE GENOMIC DNA]</scope>
    <source>
        <strain evidence="1 2">CBS 600.67</strain>
    </source>
</reference>
<protein>
    <submittedName>
        <fullName evidence="1">Uncharacterized protein</fullName>
    </submittedName>
</protein>